<accession>Q5B7T2</accession>
<keyword evidence="8" id="KW-1185">Reference proteome</keyword>
<reference evidence="8" key="2">
    <citation type="journal article" date="2009" name="Fungal Genet. Biol.">
        <title>The 2008 update of the Aspergillus nidulans genome annotation: a community effort.</title>
        <authorList>
            <person name="Wortman J.R."/>
            <person name="Gilsenan J.M."/>
            <person name="Joardar V."/>
            <person name="Deegan J."/>
            <person name="Clutterbuck J."/>
            <person name="Andersen M.R."/>
            <person name="Archer D."/>
            <person name="Bencina M."/>
            <person name="Braus G."/>
            <person name="Coutinho P."/>
            <person name="von Dohren H."/>
            <person name="Doonan J."/>
            <person name="Driessen A.J."/>
            <person name="Durek P."/>
            <person name="Espeso E."/>
            <person name="Fekete E."/>
            <person name="Flipphi M."/>
            <person name="Estrada C.G."/>
            <person name="Geysens S."/>
            <person name="Goldman G."/>
            <person name="de Groot P.W."/>
            <person name="Hansen K."/>
            <person name="Harris S.D."/>
            <person name="Heinekamp T."/>
            <person name="Helmstaedt K."/>
            <person name="Henrissat B."/>
            <person name="Hofmann G."/>
            <person name="Homan T."/>
            <person name="Horio T."/>
            <person name="Horiuchi H."/>
            <person name="James S."/>
            <person name="Jones M."/>
            <person name="Karaffa L."/>
            <person name="Karanyi Z."/>
            <person name="Kato M."/>
            <person name="Keller N."/>
            <person name="Kelly D.E."/>
            <person name="Kiel J.A."/>
            <person name="Kim J.M."/>
            <person name="van der Klei I.J."/>
            <person name="Klis F.M."/>
            <person name="Kovalchuk A."/>
            <person name="Krasevec N."/>
            <person name="Kubicek C.P."/>
            <person name="Liu B."/>
            <person name="Maccabe A."/>
            <person name="Meyer V."/>
            <person name="Mirabito P."/>
            <person name="Miskei M."/>
            <person name="Mos M."/>
            <person name="Mullins J."/>
            <person name="Nelson D.R."/>
            <person name="Nielsen J."/>
            <person name="Oakley B.R."/>
            <person name="Osmani S.A."/>
            <person name="Pakula T."/>
            <person name="Paszewski A."/>
            <person name="Paulsen I."/>
            <person name="Pilsyk S."/>
            <person name="Pocsi I."/>
            <person name="Punt P.J."/>
            <person name="Ram A.F."/>
            <person name="Ren Q."/>
            <person name="Robellet X."/>
            <person name="Robson G."/>
            <person name="Seiboth B."/>
            <person name="van Solingen P."/>
            <person name="Specht T."/>
            <person name="Sun J."/>
            <person name="Taheri-Talesh N."/>
            <person name="Takeshita N."/>
            <person name="Ussery D."/>
            <person name="vanKuyk P.A."/>
            <person name="Visser H."/>
            <person name="van de Vondervoort P.J."/>
            <person name="de Vries R.P."/>
            <person name="Walton J."/>
            <person name="Xiang X."/>
            <person name="Xiong Y."/>
            <person name="Zeng A.P."/>
            <person name="Brandt B.W."/>
            <person name="Cornell M.J."/>
            <person name="van den Hondel C.A."/>
            <person name="Visser J."/>
            <person name="Oliver S.G."/>
            <person name="Turner G."/>
        </authorList>
    </citation>
    <scope>GENOME REANNOTATION</scope>
    <source>
        <strain evidence="8">FGSC A4 / ATCC 38163 / CBS 112.46 / NRRL 194 / M139</strain>
    </source>
</reference>
<accession>C8VHM2</accession>
<feature type="transmembrane region" description="Helical" evidence="5">
    <location>
        <begin position="510"/>
        <end position="532"/>
    </location>
</feature>
<feature type="transmembrane region" description="Helical" evidence="5">
    <location>
        <begin position="212"/>
        <end position="235"/>
    </location>
</feature>
<evidence type="ECO:0000313" key="7">
    <source>
        <dbReference type="EMBL" id="CBF82786.1"/>
    </source>
</evidence>
<feature type="transmembrane region" description="Helical" evidence="5">
    <location>
        <begin position="152"/>
        <end position="171"/>
    </location>
</feature>
<sequence>MADTNMKTSPEEEMVEHVESSRCAKPFHLHSLGHVRLRHEHTNEIILIPAPSLDPNDPLRWNVTATETPLRSTPYKIYIATLVSLAMVMCNFMAAGPTVAMVQIATEFREGGGTTLNDWVSRASYFFNNSALMQGVSTLFWVPLLNKYGRRPIYIGSFILYFFMILGAGLAKTYAGEITTRTVLGIGAGAGECLAPVTISDVFYLHQRGYGMAIYNAALSAGVAFGIIIAGLVTINHDWRAIYFVGCALVGALTLVTFLFFPETAYRRVGNPLVEQSLDLQKQSDPHSASLECASVPRIPPKKTYLHNLRLWSGETYTEESFWRMFIRPFGLILVPPVFWATIVMSVTIGFLVAVVSNFATAFSTTYGFEAWQSGLCFISGMLGCFLGTFAGGPFSDWVADYFTRRNGGIREPEMRLPAIIPSVIAAPLSLVLYGCGIANAWHWMVPTVGLGLLSFAITQGTNVSFVYCIDSFRPVAGEVTVTQLAFKACFGFLLSFYTNPWINESGYEAAFGAMAGISGGCLLFFIPLFFWGKSIRQAATKWPFLQFVFWKDDREVGE</sequence>
<evidence type="ECO:0000256" key="3">
    <source>
        <dbReference type="ARBA" id="ARBA00022989"/>
    </source>
</evidence>
<feature type="transmembrane region" description="Helical" evidence="5">
    <location>
        <begin position="125"/>
        <end position="145"/>
    </location>
</feature>
<dbReference type="Gene3D" id="1.20.1250.20">
    <property type="entry name" value="MFS general substrate transporter like domains"/>
    <property type="match status" value="1"/>
</dbReference>
<evidence type="ECO:0000313" key="8">
    <source>
        <dbReference type="Proteomes" id="UP000000560"/>
    </source>
</evidence>
<evidence type="ECO:0000259" key="6">
    <source>
        <dbReference type="PROSITE" id="PS50850"/>
    </source>
</evidence>
<dbReference type="SUPFAM" id="SSF103473">
    <property type="entry name" value="MFS general substrate transporter"/>
    <property type="match status" value="1"/>
</dbReference>
<dbReference type="InterPro" id="IPR011701">
    <property type="entry name" value="MFS"/>
</dbReference>
<dbReference type="HOGENOM" id="CLU_008455_13_6_1"/>
<proteinExistence type="predicted"/>
<dbReference type="Pfam" id="PF07690">
    <property type="entry name" value="MFS_1"/>
    <property type="match status" value="1"/>
</dbReference>
<keyword evidence="3 5" id="KW-1133">Transmembrane helix</keyword>
<dbReference type="PANTHER" id="PTHR23502">
    <property type="entry name" value="MAJOR FACILITATOR SUPERFAMILY"/>
    <property type="match status" value="1"/>
</dbReference>
<dbReference type="GO" id="GO:0055085">
    <property type="term" value="P:transmembrane transport"/>
    <property type="evidence" value="ECO:0000318"/>
    <property type="project" value="GO_Central"/>
</dbReference>
<protein>
    <submittedName>
        <fullName evidence="7">MFS transporter, putative (AFU_orthologue AFUA_1G17680)</fullName>
    </submittedName>
</protein>
<feature type="transmembrane region" description="Helical" evidence="5">
    <location>
        <begin position="417"/>
        <end position="442"/>
    </location>
</feature>
<dbReference type="InterPro" id="IPR036259">
    <property type="entry name" value="MFS_trans_sf"/>
</dbReference>
<dbReference type="AlphaFoldDB" id="Q5B7T2"/>
<name>Q5B7T2_EMENI</name>
<dbReference type="PROSITE" id="PS50850">
    <property type="entry name" value="MFS"/>
    <property type="match status" value="1"/>
</dbReference>
<feature type="domain" description="Major facilitator superfamily (MFS) profile" evidence="6">
    <location>
        <begin position="79"/>
        <end position="537"/>
    </location>
</feature>
<dbReference type="PANTHER" id="PTHR23502:SF34">
    <property type="entry name" value="PROTEIN HOL1"/>
    <property type="match status" value="1"/>
</dbReference>
<dbReference type="RefSeq" id="XP_661002.1">
    <property type="nucleotide sequence ID" value="XM_655910.1"/>
</dbReference>
<keyword evidence="2 5" id="KW-0812">Transmembrane</keyword>
<dbReference type="KEGG" id="ani:ANIA_03398"/>
<gene>
    <name evidence="7" type="ORF">ANIA_03398</name>
</gene>
<evidence type="ECO:0000256" key="2">
    <source>
        <dbReference type="ARBA" id="ARBA00022692"/>
    </source>
</evidence>
<dbReference type="Proteomes" id="UP000000560">
    <property type="component" value="Chromosome VI"/>
</dbReference>
<dbReference type="InParanoid" id="Q5B7T2"/>
<feature type="transmembrane region" description="Helical" evidence="5">
    <location>
        <begin position="476"/>
        <end position="498"/>
    </location>
</feature>
<dbReference type="GeneID" id="2874458"/>
<evidence type="ECO:0000256" key="4">
    <source>
        <dbReference type="ARBA" id="ARBA00023136"/>
    </source>
</evidence>
<evidence type="ECO:0000256" key="1">
    <source>
        <dbReference type="ARBA" id="ARBA00004141"/>
    </source>
</evidence>
<dbReference type="GO" id="GO:0005886">
    <property type="term" value="C:plasma membrane"/>
    <property type="evidence" value="ECO:0000318"/>
    <property type="project" value="GO_Central"/>
</dbReference>
<feature type="transmembrane region" description="Helical" evidence="5">
    <location>
        <begin position="448"/>
        <end position="469"/>
    </location>
</feature>
<comment type="subcellular location">
    <subcellularLocation>
        <location evidence="1">Membrane</location>
        <topology evidence="1">Multi-pass membrane protein</topology>
    </subcellularLocation>
</comment>
<feature type="transmembrane region" description="Helical" evidence="5">
    <location>
        <begin position="241"/>
        <end position="261"/>
    </location>
</feature>
<dbReference type="InterPro" id="IPR020846">
    <property type="entry name" value="MFS_dom"/>
</dbReference>
<feature type="transmembrane region" description="Helical" evidence="5">
    <location>
        <begin position="330"/>
        <end position="360"/>
    </location>
</feature>
<dbReference type="OrthoDB" id="5215911at2759"/>
<feature type="transmembrane region" description="Helical" evidence="5">
    <location>
        <begin position="183"/>
        <end position="205"/>
    </location>
</feature>
<reference evidence="8" key="1">
    <citation type="journal article" date="2005" name="Nature">
        <title>Sequencing of Aspergillus nidulans and comparative analysis with A. fumigatus and A. oryzae.</title>
        <authorList>
            <person name="Galagan J.E."/>
            <person name="Calvo S.E."/>
            <person name="Cuomo C."/>
            <person name="Ma L.J."/>
            <person name="Wortman J.R."/>
            <person name="Batzoglou S."/>
            <person name="Lee S.I."/>
            <person name="Basturkmen M."/>
            <person name="Spevak C.C."/>
            <person name="Clutterbuck J."/>
            <person name="Kapitonov V."/>
            <person name="Jurka J."/>
            <person name="Scazzocchio C."/>
            <person name="Farman M."/>
            <person name="Butler J."/>
            <person name="Purcell S."/>
            <person name="Harris S."/>
            <person name="Braus G.H."/>
            <person name="Draht O."/>
            <person name="Busch S."/>
            <person name="D'Enfert C."/>
            <person name="Bouchier C."/>
            <person name="Goldman G.H."/>
            <person name="Bell-Pedersen D."/>
            <person name="Griffiths-Jones S."/>
            <person name="Doonan J.H."/>
            <person name="Yu J."/>
            <person name="Vienken K."/>
            <person name="Pain A."/>
            <person name="Freitag M."/>
            <person name="Selker E.U."/>
            <person name="Archer D.B."/>
            <person name="Penalva M.A."/>
            <person name="Oakley B.R."/>
            <person name="Momany M."/>
            <person name="Tanaka T."/>
            <person name="Kumagai T."/>
            <person name="Asai K."/>
            <person name="Machida M."/>
            <person name="Nierman W.C."/>
            <person name="Denning D.W."/>
            <person name="Caddick M."/>
            <person name="Hynes M."/>
            <person name="Paoletti M."/>
            <person name="Fischer R."/>
            <person name="Miller B."/>
            <person name="Dyer P."/>
            <person name="Sachs M.S."/>
            <person name="Osmani S.A."/>
            <person name="Birren B.W."/>
        </authorList>
    </citation>
    <scope>NUCLEOTIDE SEQUENCE [LARGE SCALE GENOMIC DNA]</scope>
    <source>
        <strain evidence="8">FGSC A4 / ATCC 38163 / CBS 112.46 / NRRL 194 / M139</strain>
    </source>
</reference>
<feature type="transmembrane region" description="Helical" evidence="5">
    <location>
        <begin position="372"/>
        <end position="396"/>
    </location>
</feature>
<dbReference type="OMA" id="HQRGYGM"/>
<keyword evidence="4 5" id="KW-0472">Membrane</keyword>
<dbReference type="GO" id="GO:0022857">
    <property type="term" value="F:transmembrane transporter activity"/>
    <property type="evidence" value="ECO:0000318"/>
    <property type="project" value="GO_Central"/>
</dbReference>
<dbReference type="EMBL" id="BN001306">
    <property type="protein sequence ID" value="CBF82786.1"/>
    <property type="molecule type" value="Genomic_DNA"/>
</dbReference>
<feature type="transmembrane region" description="Helical" evidence="5">
    <location>
        <begin position="77"/>
        <end position="105"/>
    </location>
</feature>
<dbReference type="FunFam" id="1.20.1250.20:FF:000597">
    <property type="entry name" value="MFS transporter, putative"/>
    <property type="match status" value="1"/>
</dbReference>
<organism evidence="7 8">
    <name type="scientific">Emericella nidulans (strain FGSC A4 / ATCC 38163 / CBS 112.46 / NRRL 194 / M139)</name>
    <name type="common">Aspergillus nidulans</name>
    <dbReference type="NCBI Taxonomy" id="227321"/>
    <lineage>
        <taxon>Eukaryota</taxon>
        <taxon>Fungi</taxon>
        <taxon>Dikarya</taxon>
        <taxon>Ascomycota</taxon>
        <taxon>Pezizomycotina</taxon>
        <taxon>Eurotiomycetes</taxon>
        <taxon>Eurotiomycetidae</taxon>
        <taxon>Eurotiales</taxon>
        <taxon>Aspergillaceae</taxon>
        <taxon>Aspergillus</taxon>
        <taxon>Aspergillus subgen. Nidulantes</taxon>
    </lineage>
</organism>
<dbReference type="eggNOG" id="KOG0255">
    <property type="taxonomic scope" value="Eukaryota"/>
</dbReference>
<evidence type="ECO:0000256" key="5">
    <source>
        <dbReference type="SAM" id="Phobius"/>
    </source>
</evidence>